<keyword evidence="1 2" id="KW-0238">DNA-binding</keyword>
<dbReference type="CDD" id="cd04496">
    <property type="entry name" value="SSB_OBF"/>
    <property type="match status" value="1"/>
</dbReference>
<dbReference type="Gene3D" id="2.40.50.140">
    <property type="entry name" value="Nucleic acid-binding proteins"/>
    <property type="match status" value="1"/>
</dbReference>
<dbReference type="SUPFAM" id="SSF50249">
    <property type="entry name" value="Nucleic acid-binding proteins"/>
    <property type="match status" value="1"/>
</dbReference>
<keyword evidence="6" id="KW-1185">Reference proteome</keyword>
<gene>
    <name evidence="5" type="ORF">JD292_05340</name>
</gene>
<dbReference type="GO" id="GO:0009295">
    <property type="term" value="C:nucleoid"/>
    <property type="evidence" value="ECO:0007669"/>
    <property type="project" value="TreeGrafter"/>
</dbReference>
<proteinExistence type="predicted"/>
<dbReference type="PANTHER" id="PTHR10302:SF27">
    <property type="entry name" value="SINGLE-STRANDED DNA-BINDING PROTEIN"/>
    <property type="match status" value="1"/>
</dbReference>
<dbReference type="EMBL" id="JAEHOI010000004">
    <property type="protein sequence ID" value="MBK0421495.1"/>
    <property type="molecule type" value="Genomic_DNA"/>
</dbReference>
<dbReference type="InterPro" id="IPR000424">
    <property type="entry name" value="Primosome_PriB/ssb"/>
</dbReference>
<dbReference type="Proteomes" id="UP000618733">
    <property type="component" value="Unassembled WGS sequence"/>
</dbReference>
<dbReference type="NCBIfam" id="TIGR00621">
    <property type="entry name" value="ssb"/>
    <property type="match status" value="1"/>
</dbReference>
<dbReference type="GO" id="GO:0006260">
    <property type="term" value="P:DNA replication"/>
    <property type="evidence" value="ECO:0007669"/>
    <property type="project" value="InterPro"/>
</dbReference>
<dbReference type="InterPro" id="IPR012340">
    <property type="entry name" value="NA-bd_OB-fold"/>
</dbReference>
<dbReference type="Pfam" id="PF00436">
    <property type="entry name" value="SSB"/>
    <property type="match status" value="1"/>
</dbReference>
<reference evidence="5" key="1">
    <citation type="submission" date="2020-12" db="EMBL/GenBank/DDBJ databases">
        <title>Leucobacter sp. CAS2, isolated from Chromium sludge.</title>
        <authorList>
            <person name="Xu Z."/>
        </authorList>
    </citation>
    <scope>NUCLEOTIDE SEQUENCE</scope>
    <source>
        <strain evidence="5">CSA2</strain>
    </source>
</reference>
<dbReference type="PANTHER" id="PTHR10302">
    <property type="entry name" value="SINGLE-STRANDED DNA-BINDING PROTEIN"/>
    <property type="match status" value="1"/>
</dbReference>
<dbReference type="AlphaFoldDB" id="A0A934QCV8"/>
<dbReference type="InterPro" id="IPR011344">
    <property type="entry name" value="ssDNA-bd"/>
</dbReference>
<name>A0A934QCV8_9MICO</name>
<comment type="caution">
    <text evidence="5">The sequence shown here is derived from an EMBL/GenBank/DDBJ whole genome shotgun (WGS) entry which is preliminary data.</text>
</comment>
<dbReference type="GO" id="GO:0003697">
    <property type="term" value="F:single-stranded DNA binding"/>
    <property type="evidence" value="ECO:0007669"/>
    <property type="project" value="InterPro"/>
</dbReference>
<evidence type="ECO:0000256" key="2">
    <source>
        <dbReference type="PROSITE-ProRule" id="PRU00252"/>
    </source>
</evidence>
<evidence type="ECO:0000313" key="6">
    <source>
        <dbReference type="Proteomes" id="UP000618733"/>
    </source>
</evidence>
<evidence type="ECO:0000256" key="1">
    <source>
        <dbReference type="ARBA" id="ARBA00023125"/>
    </source>
</evidence>
<organism evidence="5 6">
    <name type="scientific">Leucobacter edaphi</name>
    <dbReference type="NCBI Taxonomy" id="2796472"/>
    <lineage>
        <taxon>Bacteria</taxon>
        <taxon>Bacillati</taxon>
        <taxon>Actinomycetota</taxon>
        <taxon>Actinomycetes</taxon>
        <taxon>Micrococcales</taxon>
        <taxon>Microbacteriaceae</taxon>
        <taxon>Leucobacter</taxon>
    </lineage>
</organism>
<feature type="compositionally biased region" description="Polar residues" evidence="4">
    <location>
        <begin position="151"/>
        <end position="166"/>
    </location>
</feature>
<accession>A0A934QCV8</accession>
<dbReference type="PROSITE" id="PS50935">
    <property type="entry name" value="SSB"/>
    <property type="match status" value="1"/>
</dbReference>
<evidence type="ECO:0000256" key="3">
    <source>
        <dbReference type="RuleBase" id="RU000524"/>
    </source>
</evidence>
<dbReference type="RefSeq" id="WP_200131705.1">
    <property type="nucleotide sequence ID" value="NZ_JAEHOI010000004.1"/>
</dbReference>
<evidence type="ECO:0000313" key="5">
    <source>
        <dbReference type="EMBL" id="MBK0421495.1"/>
    </source>
</evidence>
<feature type="region of interest" description="Disordered" evidence="4">
    <location>
        <begin position="123"/>
        <end position="181"/>
    </location>
</feature>
<evidence type="ECO:0000256" key="4">
    <source>
        <dbReference type="SAM" id="MobiDB-lite"/>
    </source>
</evidence>
<sequence>MTIPLSVIGTIATDPRFARAGSRTAYCSFRIASHDRRYDRESGQWVDADVNWFTIIAFRGLAEHAHASFAKGDRVIVHGRLRVRRWEAEEKSGTAVEIEADGLGHDLRFGTTTFVRQPARLAVASEPAEERTPASAPETARAIEPGFASLAESSGTPSAPTNGSDTQQDETTSDGFIPSAA</sequence>
<protein>
    <recommendedName>
        <fullName evidence="3">Single-stranded DNA-binding protein</fullName>
    </recommendedName>
</protein>